<keyword evidence="2" id="KW-1185">Reference proteome</keyword>
<evidence type="ECO:0000313" key="1">
    <source>
        <dbReference type="EMBL" id="BBP00962.1"/>
    </source>
</evidence>
<dbReference type="RefSeq" id="WP_162084798.1">
    <property type="nucleotide sequence ID" value="NZ_AP021881.1"/>
</dbReference>
<dbReference type="EMBL" id="AP021881">
    <property type="protein sequence ID" value="BBP00962.1"/>
    <property type="molecule type" value="Genomic_DNA"/>
</dbReference>
<dbReference type="KEGG" id="sniv:SFSGTM_16700"/>
<accession>A0A809S9I8</accession>
<proteinExistence type="predicted"/>
<name>A0A809S9I8_9PROT</name>
<evidence type="ECO:0000313" key="2">
    <source>
        <dbReference type="Proteomes" id="UP000463939"/>
    </source>
</evidence>
<dbReference type="SUPFAM" id="SSF54427">
    <property type="entry name" value="NTF2-like"/>
    <property type="match status" value="1"/>
</dbReference>
<dbReference type="AlphaFoldDB" id="A0A809S9I8"/>
<dbReference type="Proteomes" id="UP000463939">
    <property type="component" value="Chromosome"/>
</dbReference>
<dbReference type="InterPro" id="IPR024507">
    <property type="entry name" value="AtzH-like"/>
</dbReference>
<protein>
    <recommendedName>
        <fullName evidence="3">Oxalurate catabolism protein HpxZ</fullName>
    </recommendedName>
</protein>
<organism evidence="1 2">
    <name type="scientific">Sulfuriferula nivalis</name>
    <dbReference type="NCBI Taxonomy" id="2675298"/>
    <lineage>
        <taxon>Bacteria</taxon>
        <taxon>Pseudomonadati</taxon>
        <taxon>Pseudomonadota</taxon>
        <taxon>Betaproteobacteria</taxon>
        <taxon>Nitrosomonadales</taxon>
        <taxon>Sulfuricellaceae</taxon>
        <taxon>Sulfuriferula</taxon>
    </lineage>
</organism>
<dbReference type="Gene3D" id="3.10.450.50">
    <property type="match status" value="1"/>
</dbReference>
<evidence type="ECO:0008006" key="3">
    <source>
        <dbReference type="Google" id="ProtNLM"/>
    </source>
</evidence>
<reference evidence="2" key="1">
    <citation type="submission" date="2019-11" db="EMBL/GenBank/DDBJ databases">
        <title>Isolation and characterization of a novel species in the genus Sulfuriferula.</title>
        <authorList>
            <person name="Mochizuki J."/>
            <person name="Kojima H."/>
            <person name="Fukui M."/>
        </authorList>
    </citation>
    <scope>NUCLEOTIDE SEQUENCE [LARGE SCALE GENOMIC DNA]</scope>
    <source>
        <strain evidence="2">SGTM</strain>
    </source>
</reference>
<gene>
    <name evidence="1" type="ORF">SFSGTM_16700</name>
</gene>
<sequence>MIQLAQVNLDHVLTELTVIFAQYEAALMDNDLETLDHLFWTSTLTVRFGVAENLYGIDAIRAFRQARNVGSLKRVLSHTQIITYGEDFATTTTEFTRSDQMLGRQSQTWVRFNEGWRVVSAHISLNQHGAVAAIHCD</sequence>
<dbReference type="NCBIfam" id="NF033625">
    <property type="entry name" value="HpxZ"/>
    <property type="match status" value="1"/>
</dbReference>
<dbReference type="Pfam" id="PF11533">
    <property type="entry name" value="AtzH-like"/>
    <property type="match status" value="1"/>
</dbReference>
<dbReference type="InterPro" id="IPR032710">
    <property type="entry name" value="NTF2-like_dom_sf"/>
</dbReference>